<evidence type="ECO:0000313" key="1">
    <source>
        <dbReference type="Araport" id="AT5G57567"/>
    </source>
</evidence>
<dbReference type="HOGENOM" id="CLU_3280220_0_0_1"/>
<reference evidence="2 3" key="1">
    <citation type="journal article" date="2000" name="Nature">
        <title>Sequence and analysis of chromosome 5 of the plant Arabidopsis thaliana.</title>
        <authorList>
            <consortium name="Kazusa DNA Research Institute"/>
            <consortium name="Cold Spring Harbor and Washington University in St Louis Sequencing Consortium"/>
            <consortium name="European Union Arabidopsis Genome Sequencing Consortium"/>
            <person name="Tabata S."/>
            <person name="Kaneko T."/>
            <person name="Nakamura Y."/>
            <person name="Kotani H."/>
            <person name="Kato T."/>
            <person name="Asamizu E."/>
            <person name="Miyajima N."/>
            <person name="Sasamoto S."/>
            <person name="Kimura T."/>
            <person name="Hosouchi T."/>
            <person name="Kawashima K."/>
            <person name="Kohara M."/>
            <person name="Matsumoto M."/>
            <person name="Matsuno A."/>
            <person name="Muraki A."/>
            <person name="Nakayama S."/>
            <person name="Nakazaki N."/>
            <person name="Naruo K."/>
            <person name="Okumura S."/>
            <person name="Shinpo S."/>
            <person name="Takeuchi C."/>
            <person name="Wada T."/>
            <person name="Watanabe A."/>
            <person name="Yamada M."/>
            <person name="Yasuda M."/>
            <person name="Sato S."/>
            <person name="de la Bastide M."/>
            <person name="Huang E."/>
            <person name="Spiegel L."/>
            <person name="Gnoj L."/>
            <person name="O'Shaughnessy A."/>
            <person name="Preston R."/>
            <person name="Habermann K."/>
            <person name="Murray J."/>
            <person name="Johnson D."/>
            <person name="Rohlfing T."/>
            <person name="Nelson J."/>
            <person name="Stoneking T."/>
            <person name="Pepin K."/>
            <person name="Spieth J."/>
            <person name="Sekhon M."/>
            <person name="Armstrong J."/>
            <person name="Becker M."/>
            <person name="Belter E."/>
            <person name="Cordum H."/>
            <person name="Cordes M."/>
            <person name="Courtney L."/>
            <person name="Courtney W."/>
            <person name="Dante M."/>
            <person name="Du H."/>
            <person name="Edwards J."/>
            <person name="Fryman J."/>
            <person name="Haakensen B."/>
            <person name="Lamar E."/>
            <person name="Latreille P."/>
            <person name="Leonard S."/>
            <person name="Meyer R."/>
            <person name="Mulvaney E."/>
            <person name="Ozersky P."/>
            <person name="Riley A."/>
            <person name="Strowmatt C."/>
            <person name="Wagner-McPherson C."/>
            <person name="Wollam A."/>
            <person name="Yoakum M."/>
            <person name="Bell M."/>
            <person name="Dedhia N."/>
            <person name="Parnell L."/>
            <person name="Shah R."/>
            <person name="Rodriguez M."/>
            <person name="See L.H."/>
            <person name="Vil D."/>
            <person name="Baker J."/>
            <person name="Kirchoff K."/>
            <person name="Toth K."/>
            <person name="King L."/>
            <person name="Bahret A."/>
            <person name="Miller B."/>
            <person name="Marra M."/>
            <person name="Martienssen R."/>
            <person name="McCombie W.R."/>
            <person name="Wilson R.K."/>
            <person name="Murphy G."/>
            <person name="Bancroft I."/>
            <person name="Volckaert G."/>
            <person name="Wambutt R."/>
            <person name="Dusterhoft A."/>
            <person name="Stiekema W."/>
            <person name="Pohl T."/>
            <person name="Entian K.D."/>
            <person name="Terryn N."/>
            <person name="Hartley N."/>
            <person name="Bent E."/>
            <person name="Johnson S."/>
            <person name="Langham S.A."/>
            <person name="McCullagh B."/>
            <person name="Robben J."/>
            <person name="Grymonprez B."/>
            <person name="Zimmermann W."/>
            <person name="Ramsperger U."/>
            <person name="Wedler H."/>
            <person name="Balke K."/>
            <person name="Wedler E."/>
            <person name="Peters S."/>
            <person name="van Staveren M."/>
            <person name="Dirkse W."/>
            <person name="Mooijman P."/>
            <person name="Lankhorst R.K."/>
            <person name="Weitzenegger T."/>
            <person name="Bothe G."/>
            <person name="Rose M."/>
            <person name="Hauf J."/>
            <person name="Berneiser S."/>
            <person name="Hempel S."/>
            <person name="Feldpausch M."/>
            <person name="Lamberth S."/>
            <person name="Villarroel R."/>
            <person name="Gielen J."/>
            <person name="Ardiles W."/>
            <person name="Bents O."/>
            <person name="Lemcke K."/>
            <person name="Kolesov G."/>
            <person name="Mayer K."/>
            <person name="Rudd S."/>
            <person name="Schoof H."/>
            <person name="Schueller C."/>
            <person name="Zaccaria P."/>
            <person name="Mewes H.W."/>
            <person name="Bevan M."/>
            <person name="Fransz P."/>
        </authorList>
    </citation>
    <scope>NUCLEOTIDE SEQUENCE [LARGE SCALE GENOMIC DNA]</scope>
    <source>
        <strain evidence="3">cv. Columbia</strain>
    </source>
</reference>
<organism evidence="2 3">
    <name type="scientific">Arabidopsis thaliana</name>
    <name type="common">Mouse-ear cress</name>
    <dbReference type="NCBI Taxonomy" id="3702"/>
    <lineage>
        <taxon>Eukaryota</taxon>
        <taxon>Viridiplantae</taxon>
        <taxon>Streptophyta</taxon>
        <taxon>Embryophyta</taxon>
        <taxon>Tracheophyta</taxon>
        <taxon>Spermatophyta</taxon>
        <taxon>Magnoliopsida</taxon>
        <taxon>eudicotyledons</taxon>
        <taxon>Gunneridae</taxon>
        <taxon>Pentapetalae</taxon>
        <taxon>rosids</taxon>
        <taxon>malvids</taxon>
        <taxon>Brassicales</taxon>
        <taxon>Brassicaceae</taxon>
        <taxon>Camelineae</taxon>
        <taxon>Arabidopsis</taxon>
    </lineage>
</organism>
<keyword evidence="3" id="KW-1185">Reference proteome</keyword>
<accession>F4KC13</accession>
<evidence type="ECO:0000313" key="2">
    <source>
        <dbReference type="EMBL" id="AED96921.1"/>
    </source>
</evidence>
<dbReference type="Araport" id="AT5G57567"/>
<protein>
    <submittedName>
        <fullName evidence="2">GCK domain protein</fullName>
    </submittedName>
</protein>
<sequence length="41" mass="4356">MLMELQAEKEAILAVEAAAIAKALSKLPTEEAELGKAESKE</sequence>
<dbReference type="SMR" id="F4KC13"/>
<dbReference type="AlphaFoldDB" id="F4KC13"/>
<dbReference type="RefSeq" id="NP_001078761.1">
    <property type="nucleotide sequence ID" value="NM_001085292.1"/>
</dbReference>
<dbReference type="TAIR" id="AT5G57567"/>
<dbReference type="EMBL" id="CP002688">
    <property type="protein sequence ID" value="AED96921.1"/>
    <property type="molecule type" value="Genomic_DNA"/>
</dbReference>
<proteinExistence type="predicted"/>
<name>F4KC13_ARATH</name>
<dbReference type="KEGG" id="ath:AT5G57567"/>
<evidence type="ECO:0000313" key="3">
    <source>
        <dbReference type="Proteomes" id="UP000006548"/>
    </source>
</evidence>
<gene>
    <name evidence="1 2" type="ordered locus">At5g57567</name>
</gene>
<reference evidence="3" key="2">
    <citation type="journal article" date="2017" name="Plant J.">
        <title>Araport11: a complete reannotation of the Arabidopsis thaliana reference genome.</title>
        <authorList>
            <person name="Cheng C.Y."/>
            <person name="Krishnakumar V."/>
            <person name="Chan A.P."/>
            <person name="Thibaud-Nissen F."/>
            <person name="Schobel S."/>
            <person name="Town C.D."/>
        </authorList>
    </citation>
    <scope>GENOME REANNOTATION</scope>
    <source>
        <strain evidence="3">cv. Columbia</strain>
    </source>
</reference>
<dbReference type="GeneID" id="5008311"/>
<dbReference type="Proteomes" id="UP000006548">
    <property type="component" value="Chromosome 5"/>
</dbReference>
<dbReference type="ExpressionAtlas" id="F4KC13">
    <property type="expression patterns" value="baseline and differential"/>
</dbReference>
<dbReference type="PaxDb" id="3702-AT5G57567.1"/>